<dbReference type="SUPFAM" id="SSF48264">
    <property type="entry name" value="Cytochrome P450"/>
    <property type="match status" value="1"/>
</dbReference>
<keyword evidence="6" id="KW-1185">Reference proteome</keyword>
<evidence type="ECO:0000256" key="2">
    <source>
        <dbReference type="ARBA" id="ARBA00022723"/>
    </source>
</evidence>
<dbReference type="Gene3D" id="1.10.630.10">
    <property type="entry name" value="Cytochrome P450"/>
    <property type="match status" value="1"/>
</dbReference>
<organism evidence="5 6">
    <name type="scientific">Corynascus novoguineensis</name>
    <dbReference type="NCBI Taxonomy" id="1126955"/>
    <lineage>
        <taxon>Eukaryota</taxon>
        <taxon>Fungi</taxon>
        <taxon>Dikarya</taxon>
        <taxon>Ascomycota</taxon>
        <taxon>Pezizomycotina</taxon>
        <taxon>Sordariomycetes</taxon>
        <taxon>Sordariomycetidae</taxon>
        <taxon>Sordariales</taxon>
        <taxon>Chaetomiaceae</taxon>
        <taxon>Corynascus</taxon>
    </lineage>
</organism>
<dbReference type="InterPro" id="IPR002401">
    <property type="entry name" value="Cyt_P450_E_grp-I"/>
</dbReference>
<proteinExistence type="predicted"/>
<dbReference type="Pfam" id="PF00067">
    <property type="entry name" value="p450"/>
    <property type="match status" value="1"/>
</dbReference>
<dbReference type="InterPro" id="IPR001128">
    <property type="entry name" value="Cyt_P450"/>
</dbReference>
<keyword evidence="2 4" id="KW-0479">Metal-binding</keyword>
<sequence length="501" mass="57164">MLSENRSLVQCLGLLLVVTFLIRRLRQWQRLRHIPGPPLAGFSRLFWLVPMARSGDLPGWMRVAEQKYGRIVRVGPNMLMTTDWKLWRRIMSARSRYVRAERFKGFRLDPTKDHVLSLTDEREHSRLRTIMIHGYSGKEVEGVEEKVDHEVLSLVDLLESRYISQNKIFDFGRKAQYFTTDVVAHITFGRPLGFLATDSDVYNYISIIEKQLPVIGMMLNYPGFVKLLNWPIFNRLLPKAEDESGMGKLMGLAKEAAAERFGPNKKVQKDMLGSFVARGLTQDEVEAEIPLQLLAGSDTTATAIRTTVLLVTTNPRVLRKLQAEIDSVAPYPKDQVIRDETAKALPYLNAVVKEGLRWAPPGVDLSAKVVPPGGDEWEGVVLPAGAEIGWNATGLMRVPELFGDDADHFRPERWTDPNTSPEKRKDMETAGDLVFGVGSRYQCLGRTIALMEIRKAIFELYRRYEFEVIHPDKPWLSRCWNVYEQHEFWVKAYTRDSASTA</sequence>
<dbReference type="GO" id="GO:0005506">
    <property type="term" value="F:iron ion binding"/>
    <property type="evidence" value="ECO:0007669"/>
    <property type="project" value="InterPro"/>
</dbReference>
<feature type="binding site" description="axial binding residue" evidence="4">
    <location>
        <position position="443"/>
    </location>
    <ligand>
        <name>heme</name>
        <dbReference type="ChEBI" id="CHEBI:30413"/>
    </ligand>
    <ligandPart>
        <name>Fe</name>
        <dbReference type="ChEBI" id="CHEBI:18248"/>
    </ligandPart>
</feature>
<dbReference type="InterPro" id="IPR036396">
    <property type="entry name" value="Cyt_P450_sf"/>
</dbReference>
<evidence type="ECO:0000256" key="1">
    <source>
        <dbReference type="ARBA" id="ARBA00022617"/>
    </source>
</evidence>
<dbReference type="GO" id="GO:0016705">
    <property type="term" value="F:oxidoreductase activity, acting on paired donors, with incorporation or reduction of molecular oxygen"/>
    <property type="evidence" value="ECO:0007669"/>
    <property type="project" value="InterPro"/>
</dbReference>
<keyword evidence="1 4" id="KW-0349">Heme</keyword>
<dbReference type="PANTHER" id="PTHR24305">
    <property type="entry name" value="CYTOCHROME P450"/>
    <property type="match status" value="1"/>
</dbReference>
<evidence type="ECO:0000256" key="3">
    <source>
        <dbReference type="ARBA" id="ARBA00023004"/>
    </source>
</evidence>
<dbReference type="GO" id="GO:0004497">
    <property type="term" value="F:monooxygenase activity"/>
    <property type="evidence" value="ECO:0007669"/>
    <property type="project" value="InterPro"/>
</dbReference>
<gene>
    <name evidence="5" type="ORF">C7999DRAFT_42952</name>
</gene>
<dbReference type="InterPro" id="IPR050121">
    <property type="entry name" value="Cytochrome_P450_monoxygenase"/>
</dbReference>
<dbReference type="AlphaFoldDB" id="A0AAN7HMY7"/>
<dbReference type="PANTHER" id="PTHR24305:SF168">
    <property type="entry name" value="P450, PUTATIVE (EUROFUNG)-RELATED"/>
    <property type="match status" value="1"/>
</dbReference>
<dbReference type="GO" id="GO:0020037">
    <property type="term" value="F:heme binding"/>
    <property type="evidence" value="ECO:0007669"/>
    <property type="project" value="InterPro"/>
</dbReference>
<protein>
    <submittedName>
        <fullName evidence="5">Cytochrome P450</fullName>
    </submittedName>
</protein>
<comment type="caution">
    <text evidence="5">The sequence shown here is derived from an EMBL/GenBank/DDBJ whole genome shotgun (WGS) entry which is preliminary data.</text>
</comment>
<reference evidence="5" key="2">
    <citation type="submission" date="2023-05" db="EMBL/GenBank/DDBJ databases">
        <authorList>
            <consortium name="Lawrence Berkeley National Laboratory"/>
            <person name="Steindorff A."/>
            <person name="Hensen N."/>
            <person name="Bonometti L."/>
            <person name="Westerberg I."/>
            <person name="Brannstrom I.O."/>
            <person name="Guillou S."/>
            <person name="Cros-Aarteil S."/>
            <person name="Calhoun S."/>
            <person name="Haridas S."/>
            <person name="Kuo A."/>
            <person name="Mondo S."/>
            <person name="Pangilinan J."/>
            <person name="Riley R."/>
            <person name="Labutti K."/>
            <person name="Andreopoulos B."/>
            <person name="Lipzen A."/>
            <person name="Chen C."/>
            <person name="Yanf M."/>
            <person name="Daum C."/>
            <person name="Ng V."/>
            <person name="Clum A."/>
            <person name="Ohm R."/>
            <person name="Martin F."/>
            <person name="Silar P."/>
            <person name="Natvig D."/>
            <person name="Lalanne C."/>
            <person name="Gautier V."/>
            <person name="Ament-Velasquez S.L."/>
            <person name="Kruys A."/>
            <person name="Hutchinson M.I."/>
            <person name="Powell A.J."/>
            <person name="Barry K."/>
            <person name="Miller A.N."/>
            <person name="Grigoriev I.V."/>
            <person name="Debuchy R."/>
            <person name="Gladieux P."/>
            <person name="Thoren M.H."/>
            <person name="Johannesson H."/>
        </authorList>
    </citation>
    <scope>NUCLEOTIDE SEQUENCE</scope>
    <source>
        <strain evidence="5">CBS 359.72</strain>
    </source>
</reference>
<dbReference type="PRINTS" id="PR00385">
    <property type="entry name" value="P450"/>
</dbReference>
<keyword evidence="3 4" id="KW-0408">Iron</keyword>
<evidence type="ECO:0000313" key="5">
    <source>
        <dbReference type="EMBL" id="KAK4245539.1"/>
    </source>
</evidence>
<evidence type="ECO:0000256" key="4">
    <source>
        <dbReference type="PIRSR" id="PIRSR602401-1"/>
    </source>
</evidence>
<dbReference type="EMBL" id="MU857698">
    <property type="protein sequence ID" value="KAK4245539.1"/>
    <property type="molecule type" value="Genomic_DNA"/>
</dbReference>
<evidence type="ECO:0000313" key="6">
    <source>
        <dbReference type="Proteomes" id="UP001303647"/>
    </source>
</evidence>
<accession>A0AAN7HMY7</accession>
<reference evidence="5" key="1">
    <citation type="journal article" date="2023" name="Mol. Phylogenet. Evol.">
        <title>Genome-scale phylogeny and comparative genomics of the fungal order Sordariales.</title>
        <authorList>
            <person name="Hensen N."/>
            <person name="Bonometti L."/>
            <person name="Westerberg I."/>
            <person name="Brannstrom I.O."/>
            <person name="Guillou S."/>
            <person name="Cros-Aarteil S."/>
            <person name="Calhoun S."/>
            <person name="Haridas S."/>
            <person name="Kuo A."/>
            <person name="Mondo S."/>
            <person name="Pangilinan J."/>
            <person name="Riley R."/>
            <person name="LaButti K."/>
            <person name="Andreopoulos B."/>
            <person name="Lipzen A."/>
            <person name="Chen C."/>
            <person name="Yan M."/>
            <person name="Daum C."/>
            <person name="Ng V."/>
            <person name="Clum A."/>
            <person name="Steindorff A."/>
            <person name="Ohm R.A."/>
            <person name="Martin F."/>
            <person name="Silar P."/>
            <person name="Natvig D.O."/>
            <person name="Lalanne C."/>
            <person name="Gautier V."/>
            <person name="Ament-Velasquez S.L."/>
            <person name="Kruys A."/>
            <person name="Hutchinson M.I."/>
            <person name="Powell A.J."/>
            <person name="Barry K."/>
            <person name="Miller A.N."/>
            <person name="Grigoriev I.V."/>
            <person name="Debuchy R."/>
            <person name="Gladieux P."/>
            <person name="Hiltunen Thoren M."/>
            <person name="Johannesson H."/>
        </authorList>
    </citation>
    <scope>NUCLEOTIDE SEQUENCE</scope>
    <source>
        <strain evidence="5">CBS 359.72</strain>
    </source>
</reference>
<name>A0AAN7HMY7_9PEZI</name>
<dbReference type="PRINTS" id="PR00463">
    <property type="entry name" value="EP450I"/>
</dbReference>
<comment type="cofactor">
    <cofactor evidence="4">
        <name>heme</name>
        <dbReference type="ChEBI" id="CHEBI:30413"/>
    </cofactor>
</comment>
<dbReference type="CDD" id="cd11060">
    <property type="entry name" value="CYP57A1-like"/>
    <property type="match status" value="1"/>
</dbReference>
<dbReference type="Proteomes" id="UP001303647">
    <property type="component" value="Unassembled WGS sequence"/>
</dbReference>